<dbReference type="PANTHER" id="PTHR33973">
    <property type="entry name" value="OS07G0153300 PROTEIN"/>
    <property type="match status" value="1"/>
</dbReference>
<sequence length="255" mass="29362">MKSAVYSGWVKHRRLVPKGHSFRYKVFMPLFNLDDMPALLDKTWGWSARYPALARYRRSDFLGNPEIPLKQAVLDKVELETGVRPQGPVLMLANLRYFGFIINPITCYYCCSADDEVTHVVAEVTNTPWNQRCTYVLPAKGGDVRNDWVDADFQKAMHVSPFMPMDMRYHWRSNTPDEKLVVHLANSHGGIKQFDATLTLEKQGESTGCFTRHLALYPMMTLQVVIGIYWQALKLWLKRIPFVPHPKTINSENSV</sequence>
<dbReference type="EMBL" id="SHNP01000004">
    <property type="protein sequence ID" value="MCX2974312.1"/>
    <property type="molecule type" value="Genomic_DNA"/>
</dbReference>
<gene>
    <name evidence="1" type="ORF">EYC87_12030</name>
</gene>
<evidence type="ECO:0000313" key="2">
    <source>
        <dbReference type="Proteomes" id="UP001143307"/>
    </source>
</evidence>
<dbReference type="Pfam" id="PF07103">
    <property type="entry name" value="DUF1365"/>
    <property type="match status" value="1"/>
</dbReference>
<dbReference type="Proteomes" id="UP001143307">
    <property type="component" value="Unassembled WGS sequence"/>
</dbReference>
<organism evidence="1 2">
    <name type="scientific">Candidatus Seongchinamella marina</name>
    <dbReference type="NCBI Taxonomy" id="2518990"/>
    <lineage>
        <taxon>Bacteria</taxon>
        <taxon>Pseudomonadati</taxon>
        <taxon>Pseudomonadota</taxon>
        <taxon>Gammaproteobacteria</taxon>
        <taxon>Cellvibrionales</taxon>
        <taxon>Halieaceae</taxon>
        <taxon>Seongchinamella</taxon>
    </lineage>
</organism>
<keyword evidence="2" id="KW-1185">Reference proteome</keyword>
<protein>
    <submittedName>
        <fullName evidence="1">DUF1365 domain-containing protein</fullName>
    </submittedName>
</protein>
<proteinExistence type="predicted"/>
<reference evidence="1" key="1">
    <citation type="submission" date="2019-02" db="EMBL/GenBank/DDBJ databases">
        <authorList>
            <person name="Li S.-H."/>
        </authorList>
    </citation>
    <scope>NUCLEOTIDE SEQUENCE</scope>
    <source>
        <strain evidence="1">IMCC8485</strain>
    </source>
</reference>
<dbReference type="PANTHER" id="PTHR33973:SF4">
    <property type="entry name" value="OS07G0153300 PROTEIN"/>
    <property type="match status" value="1"/>
</dbReference>
<comment type="caution">
    <text evidence="1">The sequence shown here is derived from an EMBL/GenBank/DDBJ whole genome shotgun (WGS) entry which is preliminary data.</text>
</comment>
<dbReference type="InterPro" id="IPR010775">
    <property type="entry name" value="DUF1365"/>
</dbReference>
<accession>A0ABT3SYB4</accession>
<dbReference type="RefSeq" id="WP_279253099.1">
    <property type="nucleotide sequence ID" value="NZ_SHNP01000004.1"/>
</dbReference>
<evidence type="ECO:0000313" key="1">
    <source>
        <dbReference type="EMBL" id="MCX2974312.1"/>
    </source>
</evidence>
<name>A0ABT3SYB4_9GAMM</name>